<dbReference type="GO" id="GO:0008408">
    <property type="term" value="F:3'-5' exonuclease activity"/>
    <property type="evidence" value="ECO:0007669"/>
    <property type="project" value="InterPro"/>
</dbReference>
<sequence>METFKRRSDRLINNNSTREATAKKENNEKKIFPCVKYVKYGGKIVYLTDMSEIAEAADSLIQWVERQQHVPIPLSFDMEWPFSFQTGPGKTSVVQICLELNCCYVFQLTNLRKLPAALVALMKHPRVRMHGVNIKNDVQKLARDFPEMKLDDLKHRCIDLGTWCNEINETGCRWSLDRLCNYLINQTVDKNKKVRMSNWHVVPLNKDQLMYAAIDVYVNWSSDLPGIGKSSANKKRKAVSDCWKMVE</sequence>
<dbReference type="InterPro" id="IPR012337">
    <property type="entry name" value="RNaseH-like_sf"/>
</dbReference>
<dbReference type="Gene3D" id="3.30.420.10">
    <property type="entry name" value="Ribonuclease H-like superfamily/Ribonuclease H"/>
    <property type="match status" value="1"/>
</dbReference>
<keyword evidence="8" id="KW-0539">Nucleus</keyword>
<evidence type="ECO:0000256" key="11">
    <source>
        <dbReference type="ARBA" id="ARBA00042761"/>
    </source>
</evidence>
<dbReference type="EMBL" id="JXJN01015362">
    <property type="status" value="NOT_ANNOTATED_CDS"/>
    <property type="molecule type" value="Genomic_DNA"/>
</dbReference>
<evidence type="ECO:0000256" key="10">
    <source>
        <dbReference type="ARBA" id="ARBA00040531"/>
    </source>
</evidence>
<dbReference type="PANTHER" id="PTHR13620:SF109">
    <property type="entry name" value="3'-5' EXONUCLEASE"/>
    <property type="match status" value="1"/>
</dbReference>
<keyword evidence="3" id="KW-0540">Nuclease</keyword>
<dbReference type="Pfam" id="PF01612">
    <property type="entry name" value="DNA_pol_A_exo1"/>
    <property type="match status" value="1"/>
</dbReference>
<comment type="function">
    <text evidence="12">Has exonuclease activity on both single-stranded and duplex templates bearing overhangs, but not blunt ended duplex DNA, and cleaves in a 3'-5' direction. Essential for the formation of DNA replication focal centers. Has an important role in maintaining genome stability.</text>
</comment>
<dbReference type="GO" id="GO:0003676">
    <property type="term" value="F:nucleic acid binding"/>
    <property type="evidence" value="ECO:0007669"/>
    <property type="project" value="InterPro"/>
</dbReference>
<keyword evidence="7" id="KW-0460">Magnesium</keyword>
<dbReference type="SUPFAM" id="SSF53098">
    <property type="entry name" value="Ribonuclease H-like"/>
    <property type="match status" value="1"/>
</dbReference>
<organism evidence="14 15">
    <name type="scientific">Glossina palpalis gambiensis</name>
    <dbReference type="NCBI Taxonomy" id="67801"/>
    <lineage>
        <taxon>Eukaryota</taxon>
        <taxon>Metazoa</taxon>
        <taxon>Ecdysozoa</taxon>
        <taxon>Arthropoda</taxon>
        <taxon>Hexapoda</taxon>
        <taxon>Insecta</taxon>
        <taxon>Pterygota</taxon>
        <taxon>Neoptera</taxon>
        <taxon>Endopterygota</taxon>
        <taxon>Diptera</taxon>
        <taxon>Brachycera</taxon>
        <taxon>Muscomorpha</taxon>
        <taxon>Hippoboscoidea</taxon>
        <taxon>Glossinidae</taxon>
        <taxon>Glossina</taxon>
    </lineage>
</organism>
<protein>
    <recommendedName>
        <fullName evidence="10">3'-5' exonuclease</fullName>
    </recommendedName>
    <alternativeName>
        <fullName evidence="11">Werner Syndrome-like exonuclease</fullName>
    </alternativeName>
</protein>
<reference evidence="15" key="1">
    <citation type="submission" date="2015-01" db="EMBL/GenBank/DDBJ databases">
        <authorList>
            <person name="Aksoy S."/>
            <person name="Warren W."/>
            <person name="Wilson R.K."/>
        </authorList>
    </citation>
    <scope>NUCLEOTIDE SEQUENCE [LARGE SCALE GENOMIC DNA]</scope>
    <source>
        <strain evidence="15">IAEA</strain>
    </source>
</reference>
<keyword evidence="15" id="KW-1185">Reference proteome</keyword>
<dbReference type="SMART" id="SM00474">
    <property type="entry name" value="35EXOc"/>
    <property type="match status" value="1"/>
</dbReference>
<dbReference type="InterPro" id="IPR036397">
    <property type="entry name" value="RNaseH_sf"/>
</dbReference>
<evidence type="ECO:0000256" key="12">
    <source>
        <dbReference type="ARBA" id="ARBA00045901"/>
    </source>
</evidence>
<evidence type="ECO:0000256" key="7">
    <source>
        <dbReference type="ARBA" id="ARBA00022842"/>
    </source>
</evidence>
<keyword evidence="5" id="KW-0378">Hydrolase</keyword>
<dbReference type="GO" id="GO:0046872">
    <property type="term" value="F:metal ion binding"/>
    <property type="evidence" value="ECO:0007669"/>
    <property type="project" value="UniProtKB-KW"/>
</dbReference>
<comment type="subcellular location">
    <subcellularLocation>
        <location evidence="1">Nucleus</location>
    </subcellularLocation>
</comment>
<accession>A0A1B0BJC2</accession>
<reference evidence="14" key="2">
    <citation type="submission" date="2020-05" db="UniProtKB">
        <authorList>
            <consortium name="EnsemblMetazoa"/>
        </authorList>
    </citation>
    <scope>IDENTIFICATION</scope>
    <source>
        <strain evidence="14">IAEA</strain>
    </source>
</reference>
<evidence type="ECO:0000256" key="1">
    <source>
        <dbReference type="ARBA" id="ARBA00004123"/>
    </source>
</evidence>
<comment type="similarity">
    <text evidence="9">Belongs to the WRNexo family.</text>
</comment>
<feature type="domain" description="3'-5' exonuclease" evidence="13">
    <location>
        <begin position="51"/>
        <end position="240"/>
    </location>
</feature>
<dbReference type="PANTHER" id="PTHR13620">
    <property type="entry name" value="3-5 EXONUCLEASE"/>
    <property type="match status" value="1"/>
</dbReference>
<dbReference type="InterPro" id="IPR002562">
    <property type="entry name" value="3'-5'_exonuclease_dom"/>
</dbReference>
<dbReference type="Proteomes" id="UP000092460">
    <property type="component" value="Unassembled WGS sequence"/>
</dbReference>
<dbReference type="AlphaFoldDB" id="A0A1B0BJC2"/>
<dbReference type="GO" id="GO:0006139">
    <property type="term" value="P:nucleobase-containing compound metabolic process"/>
    <property type="evidence" value="ECO:0007669"/>
    <property type="project" value="InterPro"/>
</dbReference>
<evidence type="ECO:0000256" key="3">
    <source>
        <dbReference type="ARBA" id="ARBA00022722"/>
    </source>
</evidence>
<keyword evidence="4" id="KW-0479">Metal-binding</keyword>
<evidence type="ECO:0000313" key="14">
    <source>
        <dbReference type="EnsemblMetazoa" id="GPPI031995-PA"/>
    </source>
</evidence>
<evidence type="ECO:0000256" key="4">
    <source>
        <dbReference type="ARBA" id="ARBA00022723"/>
    </source>
</evidence>
<keyword evidence="2" id="KW-0597">Phosphoprotein</keyword>
<dbReference type="FunFam" id="3.30.420.10:FF:000104">
    <property type="entry name" value="Werner Syndrome-like exonuclease"/>
    <property type="match status" value="1"/>
</dbReference>
<evidence type="ECO:0000256" key="8">
    <source>
        <dbReference type="ARBA" id="ARBA00023242"/>
    </source>
</evidence>
<dbReference type="CDD" id="cd06141">
    <property type="entry name" value="WRN_exo"/>
    <property type="match status" value="1"/>
</dbReference>
<keyword evidence="6" id="KW-0269">Exonuclease</keyword>
<dbReference type="VEuPathDB" id="VectorBase:GPPI031995"/>
<evidence type="ECO:0000313" key="15">
    <source>
        <dbReference type="Proteomes" id="UP000092460"/>
    </source>
</evidence>
<dbReference type="GO" id="GO:0005634">
    <property type="term" value="C:nucleus"/>
    <property type="evidence" value="ECO:0007669"/>
    <property type="project" value="UniProtKB-SubCell"/>
</dbReference>
<proteinExistence type="inferred from homology"/>
<evidence type="ECO:0000256" key="5">
    <source>
        <dbReference type="ARBA" id="ARBA00022801"/>
    </source>
</evidence>
<evidence type="ECO:0000256" key="6">
    <source>
        <dbReference type="ARBA" id="ARBA00022839"/>
    </source>
</evidence>
<dbReference type="STRING" id="67801.A0A1B0BJC2"/>
<dbReference type="InterPro" id="IPR051132">
    <property type="entry name" value="3-5_Exonuclease_domain"/>
</dbReference>
<evidence type="ECO:0000256" key="2">
    <source>
        <dbReference type="ARBA" id="ARBA00022553"/>
    </source>
</evidence>
<evidence type="ECO:0000259" key="13">
    <source>
        <dbReference type="SMART" id="SM00474"/>
    </source>
</evidence>
<name>A0A1B0BJC2_9MUSC</name>
<dbReference type="EnsemblMetazoa" id="GPPI031995-RA">
    <property type="protein sequence ID" value="GPPI031995-PA"/>
    <property type="gene ID" value="GPPI031995"/>
</dbReference>
<evidence type="ECO:0000256" key="9">
    <source>
        <dbReference type="ARBA" id="ARBA00037949"/>
    </source>
</evidence>